<organism evidence="2 3">
    <name type="scientific">Ephemerocybe angulata</name>
    <dbReference type="NCBI Taxonomy" id="980116"/>
    <lineage>
        <taxon>Eukaryota</taxon>
        <taxon>Fungi</taxon>
        <taxon>Dikarya</taxon>
        <taxon>Basidiomycota</taxon>
        <taxon>Agaricomycotina</taxon>
        <taxon>Agaricomycetes</taxon>
        <taxon>Agaricomycetidae</taxon>
        <taxon>Agaricales</taxon>
        <taxon>Agaricineae</taxon>
        <taxon>Psathyrellaceae</taxon>
        <taxon>Ephemerocybe</taxon>
    </lineage>
</organism>
<comment type="caution">
    <text evidence="2">The sequence shown here is derived from an EMBL/GenBank/DDBJ whole genome shotgun (WGS) entry which is preliminary data.</text>
</comment>
<dbReference type="Gene3D" id="6.10.20.150">
    <property type="match status" value="1"/>
</dbReference>
<dbReference type="Proteomes" id="UP000521943">
    <property type="component" value="Unassembled WGS sequence"/>
</dbReference>
<dbReference type="EMBL" id="JACGCI010000024">
    <property type="protein sequence ID" value="KAF6756914.1"/>
    <property type="molecule type" value="Genomic_DNA"/>
</dbReference>
<accession>A0A8H6I2R3</accession>
<reference evidence="2 3" key="1">
    <citation type="submission" date="2020-07" db="EMBL/GenBank/DDBJ databases">
        <title>Comparative genomics of pyrophilous fungi reveals a link between fire events and developmental genes.</title>
        <authorList>
            <consortium name="DOE Joint Genome Institute"/>
            <person name="Steindorff A.S."/>
            <person name="Carver A."/>
            <person name="Calhoun S."/>
            <person name="Stillman K."/>
            <person name="Liu H."/>
            <person name="Lipzen A."/>
            <person name="Pangilinan J."/>
            <person name="Labutti K."/>
            <person name="Bruns T.D."/>
            <person name="Grigoriev I.V."/>
        </authorList>
    </citation>
    <scope>NUCLEOTIDE SEQUENCE [LARGE SCALE GENOMIC DNA]</scope>
    <source>
        <strain evidence="2 3">CBS 144469</strain>
    </source>
</reference>
<dbReference type="OrthoDB" id="27435at2759"/>
<dbReference type="SUPFAM" id="SSF52540">
    <property type="entry name" value="P-loop containing nucleoside triphosphate hydrolases"/>
    <property type="match status" value="1"/>
</dbReference>
<evidence type="ECO:0000256" key="1">
    <source>
        <dbReference type="SAM" id="MobiDB-lite"/>
    </source>
</evidence>
<feature type="region of interest" description="Disordered" evidence="1">
    <location>
        <begin position="130"/>
        <end position="158"/>
    </location>
</feature>
<gene>
    <name evidence="2" type="ORF">DFP72DRAFT_1066292</name>
</gene>
<dbReference type="InterPro" id="IPR027417">
    <property type="entry name" value="P-loop_NTPase"/>
</dbReference>
<evidence type="ECO:0000313" key="3">
    <source>
        <dbReference type="Proteomes" id="UP000521943"/>
    </source>
</evidence>
<protein>
    <submittedName>
        <fullName evidence="2">Uncharacterized protein</fullName>
    </submittedName>
</protein>
<proteinExistence type="predicted"/>
<name>A0A8H6I2R3_9AGAR</name>
<evidence type="ECO:0000313" key="2">
    <source>
        <dbReference type="EMBL" id="KAF6756914.1"/>
    </source>
</evidence>
<sequence length="288" mass="31233">MQQIREKMNLINKLDEGTIDVEALDSLDVTMDNFRFALVVSTPSTLRETVVETALTPPPPHFTFSTTNCPSPIGHPSPCLSTVRGRRQNLNLLPAATILVASSPATRHVASPPPGWRVRPAAIALRAPQCQLPPAPSSSSNDADEYPAAPRHCKLASPPPHSRVVGAFNSADTLWSSSPASLQPPPSCPTRSIPLSSVPVVLISLPDEPSWLSILKAALKKSPVATDVDLSFLDKNTHRFSGADLTIICQRAASRSEVDTQWPTENMILFVKTQKERSMSGRGRYIHE</sequence>
<dbReference type="AlphaFoldDB" id="A0A8H6I2R3"/>
<keyword evidence="3" id="KW-1185">Reference proteome</keyword>